<name>A0A3N0EEA4_9ACTN</name>
<gene>
    <name evidence="1" type="ORF">EFW17_06620</name>
</gene>
<accession>A0A3N0EEA4</accession>
<evidence type="ECO:0000313" key="1">
    <source>
        <dbReference type="EMBL" id="RNL86185.1"/>
    </source>
</evidence>
<evidence type="ECO:0000313" key="2">
    <source>
        <dbReference type="Proteomes" id="UP000269198"/>
    </source>
</evidence>
<keyword evidence="2" id="KW-1185">Reference proteome</keyword>
<dbReference type="InterPro" id="IPR021408">
    <property type="entry name" value="DUF3046"/>
</dbReference>
<comment type="caution">
    <text evidence="1">The sequence shown here is derived from an EMBL/GenBank/DDBJ whole genome shotgun (WGS) entry which is preliminary data.</text>
</comment>
<dbReference type="AlphaFoldDB" id="A0A3N0EEA4"/>
<dbReference type="Proteomes" id="UP000269198">
    <property type="component" value="Unassembled WGS sequence"/>
</dbReference>
<reference evidence="1 2" key="1">
    <citation type="submission" date="2018-11" db="EMBL/GenBank/DDBJ databases">
        <title>The genome draft of YIM 96095.</title>
        <authorList>
            <person name="Tang S.-K."/>
            <person name="Chunyu W.-X."/>
            <person name="Feng Y.-Z."/>
        </authorList>
    </citation>
    <scope>NUCLEOTIDE SEQUENCE [LARGE SCALE GENOMIC DNA]</scope>
    <source>
        <strain evidence="1 2">YIM 96095</strain>
    </source>
</reference>
<dbReference type="OrthoDB" id="3215033at2"/>
<organism evidence="1 2">
    <name type="scientific">Halostreptopolyspora alba</name>
    <dbReference type="NCBI Taxonomy" id="2487137"/>
    <lineage>
        <taxon>Bacteria</taxon>
        <taxon>Bacillati</taxon>
        <taxon>Actinomycetota</taxon>
        <taxon>Actinomycetes</taxon>
        <taxon>Streptosporangiales</taxon>
        <taxon>Nocardiopsidaceae</taxon>
        <taxon>Halostreptopolyspora</taxon>
    </lineage>
</organism>
<dbReference type="Pfam" id="PF11248">
    <property type="entry name" value="DUF3046"/>
    <property type="match status" value="1"/>
</dbReference>
<protein>
    <submittedName>
        <fullName evidence="1">DUF3046 domain-containing protein</fullName>
    </submittedName>
</protein>
<sequence>MRLSYFWGRMREQFGETYVESLARDYVLEGLGSRTVQQALAEGVGAKEVWRAVCEEFDVPVTAR</sequence>
<dbReference type="EMBL" id="RJMB01000004">
    <property type="protein sequence ID" value="RNL86185.1"/>
    <property type="molecule type" value="Genomic_DNA"/>
</dbReference>
<proteinExistence type="predicted"/>
<dbReference type="RefSeq" id="WP_123200378.1">
    <property type="nucleotide sequence ID" value="NZ_RJMB01000004.1"/>
</dbReference>